<dbReference type="GO" id="GO:0006099">
    <property type="term" value="P:tricarboxylic acid cycle"/>
    <property type="evidence" value="ECO:0007669"/>
    <property type="project" value="TreeGrafter"/>
</dbReference>
<evidence type="ECO:0000313" key="4">
    <source>
        <dbReference type="EMBL" id="KAG2241075.1"/>
    </source>
</evidence>
<dbReference type="SUPFAM" id="SSF53659">
    <property type="entry name" value="Isocitrate/Isopropylmalate dehydrogenase-like"/>
    <property type="match status" value="1"/>
</dbReference>
<dbReference type="SMART" id="SM01329">
    <property type="entry name" value="Iso_dh"/>
    <property type="match status" value="1"/>
</dbReference>
<dbReference type="GO" id="GO:0004449">
    <property type="term" value="F:isocitrate dehydrogenase (NAD+) activity"/>
    <property type="evidence" value="ECO:0007669"/>
    <property type="project" value="TreeGrafter"/>
</dbReference>
<dbReference type="Gene3D" id="3.40.718.10">
    <property type="entry name" value="Isopropylmalate Dehydrogenase"/>
    <property type="match status" value="1"/>
</dbReference>
<keyword evidence="2" id="KW-0732">Signal</keyword>
<comment type="caution">
    <text evidence="4">The sequence shown here is derived from an EMBL/GenBank/DDBJ whole genome shotgun (WGS) entry which is preliminary data.</text>
</comment>
<evidence type="ECO:0000256" key="1">
    <source>
        <dbReference type="ARBA" id="ARBA00007769"/>
    </source>
</evidence>
<dbReference type="GO" id="GO:0005739">
    <property type="term" value="C:mitochondrion"/>
    <property type="evidence" value="ECO:0007669"/>
    <property type="project" value="TreeGrafter"/>
</dbReference>
<dbReference type="InterPro" id="IPR024084">
    <property type="entry name" value="IsoPropMal-DH-like_dom"/>
</dbReference>
<accession>A0A8X7NX07</accession>
<comment type="similarity">
    <text evidence="1">Belongs to the isocitrate and isopropylmalate dehydrogenases family.</text>
</comment>
<feature type="chain" id="PRO_5036486623" description="Isopropylmalate dehydrogenase-like domain-containing protein" evidence="2">
    <location>
        <begin position="25"/>
        <end position="214"/>
    </location>
</feature>
<feature type="signal peptide" evidence="2">
    <location>
        <begin position="1"/>
        <end position="24"/>
    </location>
</feature>
<protein>
    <recommendedName>
        <fullName evidence="3">Isopropylmalate dehydrogenase-like domain-containing protein</fullName>
    </recommendedName>
</protein>
<dbReference type="GO" id="GO:0006102">
    <property type="term" value="P:isocitrate metabolic process"/>
    <property type="evidence" value="ECO:0007669"/>
    <property type="project" value="TreeGrafter"/>
</dbReference>
<gene>
    <name evidence="4" type="ORF">Bca52824_090362</name>
</gene>
<evidence type="ECO:0000313" key="5">
    <source>
        <dbReference type="Proteomes" id="UP000886595"/>
    </source>
</evidence>
<sequence length="214" mass="23309">MRGLSMRLFLVSLRVFMVITKFCSERIAKYAFEYAYLNNRKKVTAVHKANIMKLADGLFLESCREVAKKYPGITYNEIIVDNCCMQLVAKPEQFDVMVTPNLYGNLVANTAAGIAGGTGVMPGGNVGADHAVFEQGASAGNVGKDKIVRENKANPVALLLSSAMMLRHLQFPSFADRLETAVKRVISEGNCRTKDLGGQSTTQQVVDAVIANLE</sequence>
<feature type="domain" description="Isopropylmalate dehydrogenase-like" evidence="3">
    <location>
        <begin position="2"/>
        <end position="209"/>
    </location>
</feature>
<reference evidence="4 5" key="1">
    <citation type="submission" date="2020-02" db="EMBL/GenBank/DDBJ databases">
        <authorList>
            <person name="Ma Q."/>
            <person name="Huang Y."/>
            <person name="Song X."/>
            <person name="Pei D."/>
        </authorList>
    </citation>
    <scope>NUCLEOTIDE SEQUENCE [LARGE SCALE GENOMIC DNA]</scope>
    <source>
        <strain evidence="4">Sxm20200214</strain>
        <tissue evidence="4">Leaf</tissue>
    </source>
</reference>
<dbReference type="EMBL" id="JAAMPC010001253">
    <property type="protein sequence ID" value="KAG2241075.1"/>
    <property type="molecule type" value="Genomic_DNA"/>
</dbReference>
<name>A0A8X7NX07_BRACI</name>
<dbReference type="AlphaFoldDB" id="A0A8X7NX07"/>
<evidence type="ECO:0000256" key="2">
    <source>
        <dbReference type="SAM" id="SignalP"/>
    </source>
</evidence>
<proteinExistence type="inferred from homology"/>
<dbReference type="Pfam" id="PF00180">
    <property type="entry name" value="Iso_dh"/>
    <property type="match status" value="1"/>
</dbReference>
<dbReference type="OrthoDB" id="10261637at2759"/>
<dbReference type="PANTHER" id="PTHR11835:SF80">
    <property type="entry name" value="ISOCITRATE DEHYDROGENASE [NAD] REGULATORY SUBUNIT 1, MITOCHONDRIAL-RELATED"/>
    <property type="match status" value="1"/>
</dbReference>
<evidence type="ECO:0000259" key="3">
    <source>
        <dbReference type="SMART" id="SM01329"/>
    </source>
</evidence>
<organism evidence="4 5">
    <name type="scientific">Brassica carinata</name>
    <name type="common">Ethiopian mustard</name>
    <name type="synonym">Abyssinian cabbage</name>
    <dbReference type="NCBI Taxonomy" id="52824"/>
    <lineage>
        <taxon>Eukaryota</taxon>
        <taxon>Viridiplantae</taxon>
        <taxon>Streptophyta</taxon>
        <taxon>Embryophyta</taxon>
        <taxon>Tracheophyta</taxon>
        <taxon>Spermatophyta</taxon>
        <taxon>Magnoliopsida</taxon>
        <taxon>eudicotyledons</taxon>
        <taxon>Gunneridae</taxon>
        <taxon>Pentapetalae</taxon>
        <taxon>rosids</taxon>
        <taxon>malvids</taxon>
        <taxon>Brassicales</taxon>
        <taxon>Brassicaceae</taxon>
        <taxon>Brassiceae</taxon>
        <taxon>Brassica</taxon>
    </lineage>
</organism>
<dbReference type="PANTHER" id="PTHR11835">
    <property type="entry name" value="DECARBOXYLATING DEHYDROGENASES-ISOCITRATE, ISOPROPYLMALATE, TARTRATE"/>
    <property type="match status" value="1"/>
</dbReference>
<dbReference type="Proteomes" id="UP000886595">
    <property type="component" value="Unassembled WGS sequence"/>
</dbReference>
<keyword evidence="5" id="KW-1185">Reference proteome</keyword>